<keyword evidence="3" id="KW-0227">DNA damage</keyword>
<dbReference type="GO" id="GO:0006281">
    <property type="term" value="P:DNA repair"/>
    <property type="evidence" value="ECO:0007669"/>
    <property type="project" value="UniProtKB-KW"/>
</dbReference>
<sequence length="219" mass="24559">MEVMRDDSSAVTSRYTLTPSRICNEDTLFCIAVDPESLSEMNATAANGRPITRLDSIKQAILLFVNGKLTINPKHRFAFTILGKSASWLQKEFSNEFESAVAAVQELSAATSSCGQADLTNLFRVAAHEAKKNLGFKIAFSEWFLFTADHLHYHSINGLWTKNFSLWMGYNVYYSFMCVLLSHPQQRCAQDYIDIPKSLLKKTRAAEPMATEDVPVSSQ</sequence>
<evidence type="ECO:0000313" key="6">
    <source>
        <dbReference type="EMBL" id="KAJ7966457.1"/>
    </source>
</evidence>
<keyword evidence="2" id="KW-0963">Cytoplasm</keyword>
<comment type="caution">
    <text evidence="6">The sequence shown here is derived from an EMBL/GenBank/DDBJ whole genome shotgun (WGS) entry which is preliminary data.</text>
</comment>
<dbReference type="EMBL" id="JARAOO010000006">
    <property type="protein sequence ID" value="KAJ7966457.1"/>
    <property type="molecule type" value="Genomic_DNA"/>
</dbReference>
<evidence type="ECO:0000256" key="3">
    <source>
        <dbReference type="ARBA" id="ARBA00022763"/>
    </source>
</evidence>
<protein>
    <submittedName>
        <fullName evidence="6">BRISC and BRCA1-A complex member 1</fullName>
    </submittedName>
</protein>
<dbReference type="KEGG" id="qsa:O6P43_015925"/>
<dbReference type="AlphaFoldDB" id="A0AAD7LY64"/>
<dbReference type="PANTHER" id="PTHR15660">
    <property type="entry name" value="BRISC AND BRCA1-A COMPLEX MEMBER 1"/>
    <property type="match status" value="1"/>
</dbReference>
<dbReference type="GO" id="GO:0070552">
    <property type="term" value="C:BRISC complex"/>
    <property type="evidence" value="ECO:0007669"/>
    <property type="project" value="InterPro"/>
</dbReference>
<evidence type="ECO:0000313" key="7">
    <source>
        <dbReference type="Proteomes" id="UP001163823"/>
    </source>
</evidence>
<comment type="subcellular location">
    <subcellularLocation>
        <location evidence="1">Nucleus</location>
    </subcellularLocation>
</comment>
<evidence type="ECO:0000256" key="1">
    <source>
        <dbReference type="ARBA" id="ARBA00004123"/>
    </source>
</evidence>
<keyword evidence="7" id="KW-1185">Reference proteome</keyword>
<proteinExistence type="predicted"/>
<evidence type="ECO:0000256" key="4">
    <source>
        <dbReference type="ARBA" id="ARBA00023204"/>
    </source>
</evidence>
<gene>
    <name evidence="6" type="ORF">O6P43_015925</name>
</gene>
<dbReference type="GO" id="GO:0045739">
    <property type="term" value="P:positive regulation of DNA repair"/>
    <property type="evidence" value="ECO:0007669"/>
    <property type="project" value="InterPro"/>
</dbReference>
<dbReference type="PANTHER" id="PTHR15660:SF1">
    <property type="entry name" value="BRISC AND BRCA1-A COMPLEX MEMBER 1"/>
    <property type="match status" value="1"/>
</dbReference>
<keyword evidence="4" id="KW-0234">DNA repair</keyword>
<name>A0AAD7LY64_QUISA</name>
<keyword evidence="5" id="KW-0539">Nucleus</keyword>
<dbReference type="Proteomes" id="UP001163823">
    <property type="component" value="Chromosome 6"/>
</dbReference>
<evidence type="ECO:0000256" key="5">
    <source>
        <dbReference type="ARBA" id="ARBA00023242"/>
    </source>
</evidence>
<reference evidence="6" key="1">
    <citation type="journal article" date="2023" name="Science">
        <title>Elucidation of the pathway for biosynthesis of saponin adjuvants from the soapbark tree.</title>
        <authorList>
            <person name="Reed J."/>
            <person name="Orme A."/>
            <person name="El-Demerdash A."/>
            <person name="Owen C."/>
            <person name="Martin L.B.B."/>
            <person name="Misra R.C."/>
            <person name="Kikuchi S."/>
            <person name="Rejzek M."/>
            <person name="Martin A.C."/>
            <person name="Harkess A."/>
            <person name="Leebens-Mack J."/>
            <person name="Louveau T."/>
            <person name="Stephenson M.J."/>
            <person name="Osbourn A."/>
        </authorList>
    </citation>
    <scope>NUCLEOTIDE SEQUENCE</scope>
    <source>
        <strain evidence="6">S10</strain>
    </source>
</reference>
<organism evidence="6 7">
    <name type="scientific">Quillaja saponaria</name>
    <name type="common">Soap bark tree</name>
    <dbReference type="NCBI Taxonomy" id="32244"/>
    <lineage>
        <taxon>Eukaryota</taxon>
        <taxon>Viridiplantae</taxon>
        <taxon>Streptophyta</taxon>
        <taxon>Embryophyta</taxon>
        <taxon>Tracheophyta</taxon>
        <taxon>Spermatophyta</taxon>
        <taxon>Magnoliopsida</taxon>
        <taxon>eudicotyledons</taxon>
        <taxon>Gunneridae</taxon>
        <taxon>Pentapetalae</taxon>
        <taxon>rosids</taxon>
        <taxon>fabids</taxon>
        <taxon>Fabales</taxon>
        <taxon>Quillajaceae</taxon>
        <taxon>Quillaja</taxon>
    </lineage>
</organism>
<dbReference type="InterPro" id="IPR026126">
    <property type="entry name" value="BABAM1"/>
</dbReference>
<evidence type="ECO:0000256" key="2">
    <source>
        <dbReference type="ARBA" id="ARBA00022490"/>
    </source>
</evidence>
<accession>A0AAD7LY64</accession>